<dbReference type="Proteomes" id="UP001596189">
    <property type="component" value="Unassembled WGS sequence"/>
</dbReference>
<feature type="transmembrane region" description="Helical" evidence="2">
    <location>
        <begin position="36"/>
        <end position="55"/>
    </location>
</feature>
<keyword evidence="4" id="KW-1185">Reference proteome</keyword>
<proteinExistence type="predicted"/>
<dbReference type="EMBL" id="JBHSRD010000002">
    <property type="protein sequence ID" value="MFC6005515.1"/>
    <property type="molecule type" value="Genomic_DNA"/>
</dbReference>
<feature type="compositionally biased region" description="Basic and acidic residues" evidence="1">
    <location>
        <begin position="81"/>
        <end position="92"/>
    </location>
</feature>
<reference evidence="4" key="1">
    <citation type="journal article" date="2019" name="Int. J. Syst. Evol. Microbiol.">
        <title>The Global Catalogue of Microorganisms (GCM) 10K type strain sequencing project: providing services to taxonomists for standard genome sequencing and annotation.</title>
        <authorList>
            <consortium name="The Broad Institute Genomics Platform"/>
            <consortium name="The Broad Institute Genome Sequencing Center for Infectious Disease"/>
            <person name="Wu L."/>
            <person name="Ma J."/>
        </authorList>
    </citation>
    <scope>NUCLEOTIDE SEQUENCE [LARGE SCALE GENOMIC DNA]</scope>
    <source>
        <strain evidence="4">KACC 14249</strain>
    </source>
</reference>
<protein>
    <recommendedName>
        <fullName evidence="5">Tetratricopeptide repeat protein</fullName>
    </recommendedName>
</protein>
<evidence type="ECO:0000313" key="4">
    <source>
        <dbReference type="Proteomes" id="UP001596189"/>
    </source>
</evidence>
<accession>A0ABW1J9L5</accession>
<comment type="caution">
    <text evidence="3">The sequence shown here is derived from an EMBL/GenBank/DDBJ whole genome shotgun (WGS) entry which is preliminary data.</text>
</comment>
<evidence type="ECO:0000256" key="1">
    <source>
        <dbReference type="SAM" id="MobiDB-lite"/>
    </source>
</evidence>
<dbReference type="InterPro" id="IPR011990">
    <property type="entry name" value="TPR-like_helical_dom_sf"/>
</dbReference>
<keyword evidence="2" id="KW-0472">Membrane</keyword>
<feature type="region of interest" description="Disordered" evidence="1">
    <location>
        <begin position="70"/>
        <end position="92"/>
    </location>
</feature>
<sequence>MRTKLVVVVLVLAFAFYALTIGWRGVLLVGDGRPVTVLLGLAVLVLPFVAGWAVWREVRFGLATERLGRRLDDEGGLPPDDLPRRPSGRVDRGAADAAFTGYRDAVESDPQNWRGWYRLALAYDAAGDRRRARAAAREAIARARSAET</sequence>
<evidence type="ECO:0000256" key="2">
    <source>
        <dbReference type="SAM" id="Phobius"/>
    </source>
</evidence>
<evidence type="ECO:0008006" key="5">
    <source>
        <dbReference type="Google" id="ProtNLM"/>
    </source>
</evidence>
<gene>
    <name evidence="3" type="ORF">ACFQDO_00090</name>
</gene>
<keyword evidence="2" id="KW-0812">Transmembrane</keyword>
<organism evidence="3 4">
    <name type="scientific">Angustibacter luteus</name>
    <dbReference type="NCBI Taxonomy" id="658456"/>
    <lineage>
        <taxon>Bacteria</taxon>
        <taxon>Bacillati</taxon>
        <taxon>Actinomycetota</taxon>
        <taxon>Actinomycetes</taxon>
        <taxon>Kineosporiales</taxon>
        <taxon>Kineosporiaceae</taxon>
    </lineage>
</organism>
<name>A0ABW1J9L5_9ACTN</name>
<evidence type="ECO:0000313" key="3">
    <source>
        <dbReference type="EMBL" id="MFC6005515.1"/>
    </source>
</evidence>
<dbReference type="Gene3D" id="1.25.40.10">
    <property type="entry name" value="Tetratricopeptide repeat domain"/>
    <property type="match status" value="1"/>
</dbReference>
<dbReference type="RefSeq" id="WP_345716406.1">
    <property type="nucleotide sequence ID" value="NZ_BAABFP010000005.1"/>
</dbReference>
<keyword evidence="2" id="KW-1133">Transmembrane helix</keyword>
<dbReference type="SUPFAM" id="SSF48452">
    <property type="entry name" value="TPR-like"/>
    <property type="match status" value="1"/>
</dbReference>